<feature type="compositionally biased region" description="Low complexity" evidence="1">
    <location>
        <begin position="8"/>
        <end position="23"/>
    </location>
</feature>
<evidence type="ECO:0000259" key="2">
    <source>
        <dbReference type="Pfam" id="PF00462"/>
    </source>
</evidence>
<dbReference type="PANTHER" id="PTHR45669:SF26">
    <property type="entry name" value="GLUTAREDOXIN DOMAIN-CONTAINING PROTEIN"/>
    <property type="match status" value="1"/>
</dbReference>
<dbReference type="PANTHER" id="PTHR45669">
    <property type="entry name" value="GLUTAREDOXIN DOMAIN-CONTAINING CYSTEINE-RICH PROTEIN CG12206-RELATED"/>
    <property type="match status" value="1"/>
</dbReference>
<dbReference type="OrthoDB" id="423313at2759"/>
<feature type="region of interest" description="Disordered" evidence="1">
    <location>
        <begin position="49"/>
        <end position="70"/>
    </location>
</feature>
<dbReference type="Gene3D" id="3.40.30.10">
    <property type="entry name" value="Glutaredoxin"/>
    <property type="match status" value="1"/>
</dbReference>
<dbReference type="Pfam" id="PF23733">
    <property type="entry name" value="GRXCR1-2_C"/>
    <property type="match status" value="1"/>
</dbReference>
<evidence type="ECO:0000256" key="1">
    <source>
        <dbReference type="SAM" id="MobiDB-lite"/>
    </source>
</evidence>
<dbReference type="Gramene" id="OIW02588">
    <property type="protein sequence ID" value="OIW02588"/>
    <property type="gene ID" value="TanjilG_24039"/>
</dbReference>
<dbReference type="InterPro" id="IPR002109">
    <property type="entry name" value="Glutaredoxin"/>
</dbReference>
<gene>
    <name evidence="3" type="ORF">TanjilG_24039</name>
</gene>
<feature type="domain" description="Glutaredoxin" evidence="2">
    <location>
        <begin position="168"/>
        <end position="234"/>
    </location>
</feature>
<dbReference type="STRING" id="3871.A0A1J7GQ95"/>
<evidence type="ECO:0000313" key="3">
    <source>
        <dbReference type="EMBL" id="OIW02588.1"/>
    </source>
</evidence>
<name>A0A1J7GQ95_LUPAN</name>
<feature type="region of interest" description="Disordered" evidence="1">
    <location>
        <begin position="89"/>
        <end position="126"/>
    </location>
</feature>
<feature type="compositionally biased region" description="Pro residues" evidence="1">
    <location>
        <begin position="55"/>
        <end position="68"/>
    </location>
</feature>
<dbReference type="Pfam" id="PF00462">
    <property type="entry name" value="Glutaredoxin"/>
    <property type="match status" value="1"/>
</dbReference>
<dbReference type="SUPFAM" id="SSF52833">
    <property type="entry name" value="Thioredoxin-like"/>
    <property type="match status" value="1"/>
</dbReference>
<reference evidence="3 4" key="1">
    <citation type="journal article" date="2017" name="Plant Biotechnol. J.">
        <title>A comprehensive draft genome sequence for lupin (Lupinus angustifolius), an emerging health food: insights into plant-microbe interactions and legume evolution.</title>
        <authorList>
            <person name="Hane J.K."/>
            <person name="Ming Y."/>
            <person name="Kamphuis L.G."/>
            <person name="Nelson M.N."/>
            <person name="Garg G."/>
            <person name="Atkins C.A."/>
            <person name="Bayer P.E."/>
            <person name="Bravo A."/>
            <person name="Bringans S."/>
            <person name="Cannon S."/>
            <person name="Edwards D."/>
            <person name="Foley R."/>
            <person name="Gao L.L."/>
            <person name="Harrison M.J."/>
            <person name="Huang W."/>
            <person name="Hurgobin B."/>
            <person name="Li S."/>
            <person name="Liu C.W."/>
            <person name="McGrath A."/>
            <person name="Morahan G."/>
            <person name="Murray J."/>
            <person name="Weller J."/>
            <person name="Jian J."/>
            <person name="Singh K.B."/>
        </authorList>
    </citation>
    <scope>NUCLEOTIDE SEQUENCE [LARGE SCALE GENOMIC DNA]</scope>
    <source>
        <strain evidence="4">cv. Tanjil</strain>
        <tissue evidence="3">Whole plant</tissue>
    </source>
</reference>
<proteinExistence type="predicted"/>
<keyword evidence="4" id="KW-1185">Reference proteome</keyword>
<protein>
    <recommendedName>
        <fullName evidence="2">Glutaredoxin domain-containing protein</fullName>
    </recommendedName>
</protein>
<evidence type="ECO:0000313" key="4">
    <source>
        <dbReference type="Proteomes" id="UP000188354"/>
    </source>
</evidence>
<dbReference type="PROSITE" id="PS51354">
    <property type="entry name" value="GLUTAREDOXIN_2"/>
    <property type="match status" value="1"/>
</dbReference>
<dbReference type="EMBL" id="CM007371">
    <property type="protein sequence ID" value="OIW02588.1"/>
    <property type="molecule type" value="Genomic_DNA"/>
</dbReference>
<feature type="region of interest" description="Disordered" evidence="1">
    <location>
        <begin position="1"/>
        <end position="35"/>
    </location>
</feature>
<dbReference type="InterPro" id="IPR036249">
    <property type="entry name" value="Thioredoxin-like_sf"/>
</dbReference>
<dbReference type="Proteomes" id="UP000188354">
    <property type="component" value="Chromosome LG11"/>
</dbReference>
<dbReference type="OMA" id="PSICHRV"/>
<dbReference type="AlphaFoldDB" id="A0A1J7GQ95"/>
<sequence>MWRTWGKSTVQVHSTSSSPSPSHSHSHSHSHSSSQLFSCSSFKDIETLCLDEPPHQPSPSRSPSPTPKPSIFHRVRLAESLLRAWSIHLPPQQPPKLPRTLSNSTSEPDDKPISQPQPVHLQQRHPALPRSLSQPVSVFQHELESVPEPDSPHNDPTPFIPGTEQRVVVYYTSLRVVRPTFEACKSVLSILSGFRVRVDDRDVSMDSGFTTELNRIMGQTGLTLPRVFIGGRYVGGAEEVKQLNEIGELKKMLEKLPVADQRECHVCGGHRFVLCNECDGSRKVYTEKIGLKTCNACNENGLVRCPSCFSKFN</sequence>
<dbReference type="CDD" id="cd03031">
    <property type="entry name" value="GRX_GRX_like"/>
    <property type="match status" value="1"/>
</dbReference>
<dbReference type="KEGG" id="lang:109360008"/>
<organism evidence="3 4">
    <name type="scientific">Lupinus angustifolius</name>
    <name type="common">Narrow-leaved blue lupine</name>
    <dbReference type="NCBI Taxonomy" id="3871"/>
    <lineage>
        <taxon>Eukaryota</taxon>
        <taxon>Viridiplantae</taxon>
        <taxon>Streptophyta</taxon>
        <taxon>Embryophyta</taxon>
        <taxon>Tracheophyta</taxon>
        <taxon>Spermatophyta</taxon>
        <taxon>Magnoliopsida</taxon>
        <taxon>eudicotyledons</taxon>
        <taxon>Gunneridae</taxon>
        <taxon>Pentapetalae</taxon>
        <taxon>rosids</taxon>
        <taxon>fabids</taxon>
        <taxon>Fabales</taxon>
        <taxon>Fabaceae</taxon>
        <taxon>Papilionoideae</taxon>
        <taxon>50 kb inversion clade</taxon>
        <taxon>genistoids sensu lato</taxon>
        <taxon>core genistoids</taxon>
        <taxon>Genisteae</taxon>
        <taxon>Lupinus</taxon>
    </lineage>
</organism>
<feature type="region of interest" description="Disordered" evidence="1">
    <location>
        <begin position="138"/>
        <end position="160"/>
    </location>
</feature>
<accession>A0A1J7GQ95</accession>